<keyword evidence="2" id="KW-0472">Membrane</keyword>
<feature type="transmembrane region" description="Helical" evidence="2">
    <location>
        <begin position="940"/>
        <end position="959"/>
    </location>
</feature>
<dbReference type="PANTHER" id="PTHR31600">
    <property type="entry name" value="TINY MACROCYSTS PROTEIN B-RELATED"/>
    <property type="match status" value="1"/>
</dbReference>
<dbReference type="InterPro" id="IPR052994">
    <property type="entry name" value="Tiny_macrocysts_regulators"/>
</dbReference>
<keyword evidence="2" id="KW-1133">Transmembrane helix</keyword>
<feature type="transmembrane region" description="Helical" evidence="2">
    <location>
        <begin position="704"/>
        <end position="726"/>
    </location>
</feature>
<evidence type="ECO:0000256" key="1">
    <source>
        <dbReference type="SAM" id="MobiDB-lite"/>
    </source>
</evidence>
<feature type="region of interest" description="Disordered" evidence="1">
    <location>
        <begin position="232"/>
        <end position="251"/>
    </location>
</feature>
<name>A0A7S3DGF1_9EUKA</name>
<reference evidence="4" key="1">
    <citation type="submission" date="2021-01" db="EMBL/GenBank/DDBJ databases">
        <authorList>
            <person name="Corre E."/>
            <person name="Pelletier E."/>
            <person name="Niang G."/>
            <person name="Scheremetjew M."/>
            <person name="Finn R."/>
            <person name="Kale V."/>
            <person name="Holt S."/>
            <person name="Cochrane G."/>
            <person name="Meng A."/>
            <person name="Brown T."/>
            <person name="Cohen L."/>
        </authorList>
    </citation>
    <scope>NUCLEOTIDE SEQUENCE</scope>
    <source>
        <strain evidence="4">NIES-2562</strain>
    </source>
</reference>
<evidence type="ECO:0000313" key="3">
    <source>
        <dbReference type="EMBL" id="CAE0256923.1"/>
    </source>
</evidence>
<dbReference type="AlphaFoldDB" id="A0A7S3DGF1"/>
<proteinExistence type="predicted"/>
<protein>
    <submittedName>
        <fullName evidence="4">Uncharacterized protein</fullName>
    </submittedName>
</protein>
<evidence type="ECO:0000313" key="4">
    <source>
        <dbReference type="EMBL" id="CAE0256925.1"/>
    </source>
</evidence>
<dbReference type="EMBL" id="HBIB01029449">
    <property type="protein sequence ID" value="CAE0256923.1"/>
    <property type="molecule type" value="Transcribed_RNA"/>
</dbReference>
<feature type="transmembrane region" description="Helical" evidence="2">
    <location>
        <begin position="565"/>
        <end position="594"/>
    </location>
</feature>
<feature type="compositionally biased region" description="Basic and acidic residues" evidence="1">
    <location>
        <begin position="205"/>
        <end position="217"/>
    </location>
</feature>
<keyword evidence="2" id="KW-0812">Transmembrane</keyword>
<evidence type="ECO:0000256" key="2">
    <source>
        <dbReference type="SAM" id="Phobius"/>
    </source>
</evidence>
<feature type="region of interest" description="Disordered" evidence="1">
    <location>
        <begin position="192"/>
        <end position="217"/>
    </location>
</feature>
<gene>
    <name evidence="3" type="ORF">PBIL07802_LOCUS19180</name>
    <name evidence="4" type="ORF">PBIL07802_LOCUS19182</name>
</gene>
<organism evidence="4">
    <name type="scientific">Palpitomonas bilix</name>
    <dbReference type="NCBI Taxonomy" id="652834"/>
    <lineage>
        <taxon>Eukaryota</taxon>
        <taxon>Eukaryota incertae sedis</taxon>
    </lineage>
</organism>
<dbReference type="EMBL" id="HBIB01029451">
    <property type="protein sequence ID" value="CAE0256925.1"/>
    <property type="molecule type" value="Transcribed_RNA"/>
</dbReference>
<accession>A0A7S3DGF1</accession>
<sequence length="1006" mass="112500">MMAELLSTTMYSEKSLEKGYLISRPVSLSHVAGYSIRVRMTVLSVHPMILESEGTGYARRGACCVTSDAGEGMEDEGYTSSGHRIMVGFQLIDADLLENQSEYSFNEEVKLRMPTNEYENGRISLFECSKKNQKKNDRKRDNNVVGVLKTTNQRRNSVGGLSQLHLIVPKNRKPSVSFTQASDKCVLEEALPSAGRKSNGDQEVVSDKEVSEKEDVKDGEIDGREHVFFRRALDENAPTSRKEEIGNSCEKDENDQNLELLEKGVLCSGSSSRVLEVIDDGKNGGNDVDVILKRGVKKYLKSNKVAPSSADDDDRSQASFASSTLSGRAAFAAGRVKNASKAIGKLGLLQKIRTLKHFSLPATLLLSALSILVLVTNIFNADRLLDENAKLKNLMFAGGNALETVIYLDAMFQQNVKGVSVFDDDALEVNLTETVSERGLALKRAIDNSFYEGYSNVLNLVSGSLRSYLSTLNESEASVEVRRLKVFVNQEDESLFYRQVESLDLISFLRQISISMIAMNSVDTDTQVLNMPYEWYFLMDNWLVFSVRIMRLIDGLEKYVEDRFLLVNVVSILFTGVSIFSTSILIILFFTVFYQRMQRDRLLLQQIFFKIPKKDVVTVLKRLLSFLDGPEKSLEKNLVDCCSESVSENMSSSGQSDVTVRKVGLPNVEKGASKLDSRDKEAMLNDEAFVQKLMTFRGKQRYKYVFPSFIWTAIQCLLLLLLVFAGTGVKMASEERHLSSKFLLCSSRLRGESALVLSMLRAPYLNVTDFGVSVMSTSLRAEPTIDMRDDSALKLKSQFAAIFKKSIIEAQVAFNMVLHLHRLSEQNPFLILSDVAAGEIFIGDSCDFEEECDVPESGMMSVGSLYTRGGAVASTFFHEDAYLILQFLGYNVSEKELDAAASREIIWGSSVASSIVLKDFLLQRYELVQSAAVNVKQLNFLFFSLFEAVIFSFFVFAVLPMERKLKREIARATKMMAQVPTKTKTSSLVTTVLALKMKSYKKNKET</sequence>
<dbReference type="PANTHER" id="PTHR31600:SF2">
    <property type="entry name" value="GAMETE ENRICHED GENE 10 PROTEIN-RELATED"/>
    <property type="match status" value="1"/>
</dbReference>